<evidence type="ECO:0000256" key="1">
    <source>
        <dbReference type="ARBA" id="ARBA00004561"/>
    </source>
</evidence>
<dbReference type="GO" id="GO:0009289">
    <property type="term" value="C:pilus"/>
    <property type="evidence" value="ECO:0007669"/>
    <property type="project" value="UniProtKB-SubCell"/>
</dbReference>
<feature type="chain" id="PRO_5003528373" evidence="4">
    <location>
        <begin position="34"/>
        <end position="391"/>
    </location>
</feature>
<gene>
    <name evidence="6" type="ORF">HMPREF0454_01898</name>
</gene>
<dbReference type="PANTHER" id="PTHR33420">
    <property type="entry name" value="FIMBRIAL SUBUNIT ELFA-RELATED"/>
    <property type="match status" value="1"/>
</dbReference>
<dbReference type="HOGENOM" id="CLU_721084_0_0_6"/>
<proteinExistence type="predicted"/>
<dbReference type="AlphaFoldDB" id="G9Y5I7"/>
<comment type="caution">
    <text evidence="6">The sequence shown here is derived from an EMBL/GenBank/DDBJ whole genome shotgun (WGS) entry which is preliminary data.</text>
</comment>
<evidence type="ECO:0000256" key="4">
    <source>
        <dbReference type="SAM" id="SignalP"/>
    </source>
</evidence>
<reference evidence="6 7" key="1">
    <citation type="submission" date="2011-08" db="EMBL/GenBank/DDBJ databases">
        <authorList>
            <person name="Weinstock G."/>
            <person name="Sodergren E."/>
            <person name="Clifton S."/>
            <person name="Fulton L."/>
            <person name="Fulton B."/>
            <person name="Courtney L."/>
            <person name="Fronick C."/>
            <person name="Harrison M."/>
            <person name="Strong C."/>
            <person name="Farmer C."/>
            <person name="Delahaunty K."/>
            <person name="Markovic C."/>
            <person name="Hall O."/>
            <person name="Minx P."/>
            <person name="Tomlinson C."/>
            <person name="Mitreva M."/>
            <person name="Hou S."/>
            <person name="Chen J."/>
            <person name="Wollam A."/>
            <person name="Pepin K.H."/>
            <person name="Johnson M."/>
            <person name="Bhonagiri V."/>
            <person name="Zhang X."/>
            <person name="Suruliraj S."/>
            <person name="Warren W."/>
            <person name="Chinwalla A."/>
            <person name="Mardis E.R."/>
            <person name="Wilson R.K."/>
        </authorList>
    </citation>
    <scope>NUCLEOTIDE SEQUENCE [LARGE SCALE GENOMIC DNA]</scope>
    <source>
        <strain evidence="6 7">ATCC 51873</strain>
    </source>
</reference>
<organism evidence="6 7">
    <name type="scientific">Hafnia alvei ATCC 51873</name>
    <dbReference type="NCBI Taxonomy" id="1002364"/>
    <lineage>
        <taxon>Bacteria</taxon>
        <taxon>Pseudomonadati</taxon>
        <taxon>Pseudomonadota</taxon>
        <taxon>Gammaproteobacteria</taxon>
        <taxon>Enterobacterales</taxon>
        <taxon>Hafniaceae</taxon>
        <taxon>Hafnia</taxon>
    </lineage>
</organism>
<dbReference type="Proteomes" id="UP000005959">
    <property type="component" value="Unassembled WGS sequence"/>
</dbReference>
<evidence type="ECO:0000256" key="3">
    <source>
        <dbReference type="ARBA" id="ARBA00023263"/>
    </source>
</evidence>
<dbReference type="InterPro" id="IPR000259">
    <property type="entry name" value="Adhesion_dom_fimbrial"/>
</dbReference>
<dbReference type="SUPFAM" id="SSF49401">
    <property type="entry name" value="Bacterial adhesins"/>
    <property type="match status" value="1"/>
</dbReference>
<evidence type="ECO:0000259" key="5">
    <source>
        <dbReference type="Pfam" id="PF00419"/>
    </source>
</evidence>
<evidence type="ECO:0000313" key="6">
    <source>
        <dbReference type="EMBL" id="EHM43656.1"/>
    </source>
</evidence>
<dbReference type="InterPro" id="IPR050263">
    <property type="entry name" value="Bact_Fimbrial_Adh_Pro"/>
</dbReference>
<dbReference type="EMBL" id="AGCI01000038">
    <property type="protein sequence ID" value="EHM43656.1"/>
    <property type="molecule type" value="Genomic_DNA"/>
</dbReference>
<dbReference type="InterPro" id="IPR008966">
    <property type="entry name" value="Adhesion_dom_sf"/>
</dbReference>
<dbReference type="RefSeq" id="WP_004092012.1">
    <property type="nucleotide sequence ID" value="NZ_JH417510.1"/>
</dbReference>
<dbReference type="Pfam" id="PF00419">
    <property type="entry name" value="Fimbrial"/>
    <property type="match status" value="1"/>
</dbReference>
<dbReference type="PATRIC" id="fig|1002364.3.peg.1723"/>
<comment type="subcellular location">
    <subcellularLocation>
        <location evidence="1">Fimbrium</location>
    </subcellularLocation>
</comment>
<dbReference type="PANTHER" id="PTHR33420:SF31">
    <property type="entry name" value="TYPE 1 FIMBRIN D-MANNOSE SPECIFIC ADHESIN"/>
    <property type="match status" value="1"/>
</dbReference>
<evidence type="ECO:0000313" key="7">
    <source>
        <dbReference type="Proteomes" id="UP000005959"/>
    </source>
</evidence>
<keyword evidence="2 4" id="KW-0732">Signal</keyword>
<keyword evidence="3" id="KW-0281">Fimbrium</keyword>
<dbReference type="Gene3D" id="2.60.40.1090">
    <property type="entry name" value="Fimbrial-type adhesion domain"/>
    <property type="match status" value="1"/>
</dbReference>
<sequence>MQNKKTATHVAFLQLSKRCLVLMFSIFPLFSQAATTVLQNCFPAPVTYTINTETELPPEENQDGYSASANEHITGNGPAVVANCTCPYNLYASTTIYETTAASSPLPPGTNGYGYLTEHLDINVTAYGNAINSPDGSGLPSINIDTYPTPIAGMNSAHEVELRHTEGTSDVCSDATKPTDASSTKRSFKWNVLTFGFYIKKAILGEELIPPTVIVQNYSCLSFGNYCSVTDTQWVSSIQVTGKLTAPLSCTINAGSTIEVELGNIVTSQFVSQGEPPSNYTLKDVDITYHCDDPAAANAGKIKFSLTADQGVAAGSNNLIAKMLDRDDIGVRMYDQNNNDIVLDGSLDLPITLDTQGNGKISMTATPVSTTSSKPQPGKFEGNVTVKMELR</sequence>
<feature type="signal peptide" evidence="4">
    <location>
        <begin position="1"/>
        <end position="33"/>
    </location>
</feature>
<name>G9Y5I7_HAFAL</name>
<protein>
    <submittedName>
        <fullName evidence="6">Fimbrial protein</fullName>
    </submittedName>
</protein>
<dbReference type="GO" id="GO:0043709">
    <property type="term" value="P:cell adhesion involved in single-species biofilm formation"/>
    <property type="evidence" value="ECO:0007669"/>
    <property type="project" value="TreeGrafter"/>
</dbReference>
<dbReference type="InterPro" id="IPR036937">
    <property type="entry name" value="Adhesion_dom_fimbrial_sf"/>
</dbReference>
<accession>G9Y5I7</accession>
<evidence type="ECO:0000256" key="2">
    <source>
        <dbReference type="ARBA" id="ARBA00022729"/>
    </source>
</evidence>
<feature type="domain" description="Fimbrial-type adhesion" evidence="5">
    <location>
        <begin position="238"/>
        <end position="389"/>
    </location>
</feature>